<comment type="caution">
    <text evidence="2">The sequence shown here is derived from an EMBL/GenBank/DDBJ whole genome shotgun (WGS) entry which is preliminary data.</text>
</comment>
<dbReference type="SUPFAM" id="SSF81901">
    <property type="entry name" value="HCP-like"/>
    <property type="match status" value="3"/>
</dbReference>
<evidence type="ECO:0000313" key="2">
    <source>
        <dbReference type="EMBL" id="MCW4590530.1"/>
    </source>
</evidence>
<evidence type="ECO:0000256" key="1">
    <source>
        <dbReference type="SAM" id="MobiDB-lite"/>
    </source>
</evidence>
<dbReference type="Pfam" id="PF08238">
    <property type="entry name" value="Sel1"/>
    <property type="match status" value="12"/>
</dbReference>
<dbReference type="PANTHER" id="PTHR11102:SF160">
    <property type="entry name" value="ERAD-ASSOCIATED E3 UBIQUITIN-PROTEIN LIGASE COMPONENT HRD3"/>
    <property type="match status" value="1"/>
</dbReference>
<dbReference type="Gene3D" id="1.25.40.10">
    <property type="entry name" value="Tetratricopeptide repeat domain"/>
    <property type="match status" value="3"/>
</dbReference>
<dbReference type="InterPro" id="IPR011990">
    <property type="entry name" value="TPR-like_helical_dom_sf"/>
</dbReference>
<accession>A0ABT3K549</accession>
<dbReference type="PANTHER" id="PTHR11102">
    <property type="entry name" value="SEL-1-LIKE PROTEIN"/>
    <property type="match status" value="1"/>
</dbReference>
<dbReference type="Proteomes" id="UP001526337">
    <property type="component" value="Unassembled WGS sequence"/>
</dbReference>
<sequence length="613" mass="63947">MKISRIFDRFFAGIAPGAAYEHACRLLEGGEAARGFALLGQMARDGMAQAQFRVAQAYLDGLGTAPSVPEGARWLRRGAQAGHPESCFAFGMLLLLDIAHTDPARTLLPGGDAPPVPAHDPVEATRWIGRAAELGLPDAQALYGHLLAHGPEEVRDLAAAREWSTLAAEAGCAQGYLGLGLARLDTDAAAAMDALHKAAAEGLGSACYVLGMLHETGRGGEIDLAAAARMYQQAAEQDIRPACARYGMALLRGRGVARDVLRAETWLRRAALQGDREAAIVVGDLHARGIAEMASDHEAMSWYRRAAQAGRADACRMMAVMCMSGRGLPAPDPRAAAHWLRRAVTCGDGAATADLAAVLDSMTGGPGPDAIRDGDEGGHDALTDGFARAADAGDPVAAFNYAKCLLEGFGHAPDPAHAAHWMQHAAQAGVVNAQYWYGRMLLGGQGVAADPVAARHWIMQAARAGMAEAQAAAAQMHVTGQGGPRDHDAALALYHQAAQQGQADAMFSLGAMYGGGHDIPTDRTQAQHWFTQGAQGGNALAQLMLGRYLARGLAGTADPARARLWLQRAQAQGVTQAAQDLARLPAATADAAPPAGATPDAPPEAQAPQHVAR</sequence>
<name>A0ABT3K549_9PROT</name>
<protein>
    <submittedName>
        <fullName evidence="2">Sel1 repeat family protein</fullName>
    </submittedName>
</protein>
<reference evidence="2 3" key="1">
    <citation type="submission" date="2022-07" db="EMBL/GenBank/DDBJ databases">
        <title>Genome stability of Gluconacetobacter entanii AV429.</title>
        <authorList>
            <person name="Trcek J."/>
            <person name="Cepec E."/>
        </authorList>
    </citation>
    <scope>NUCLEOTIDE SEQUENCE [LARGE SCALE GENOMIC DNA]</scope>
    <source>
        <strain evidence="2 3">AV429_2022</strain>
    </source>
</reference>
<keyword evidence="3" id="KW-1185">Reference proteome</keyword>
<proteinExistence type="predicted"/>
<dbReference type="EMBL" id="JANGSQ010000100">
    <property type="protein sequence ID" value="MCW4590530.1"/>
    <property type="molecule type" value="Genomic_DNA"/>
</dbReference>
<dbReference type="RefSeq" id="WP_171790716.1">
    <property type="nucleotide sequence ID" value="NZ_JABJWD010000052.1"/>
</dbReference>
<dbReference type="SMART" id="SM00671">
    <property type="entry name" value="SEL1"/>
    <property type="match status" value="11"/>
</dbReference>
<feature type="compositionally biased region" description="Low complexity" evidence="1">
    <location>
        <begin position="585"/>
        <end position="599"/>
    </location>
</feature>
<feature type="region of interest" description="Disordered" evidence="1">
    <location>
        <begin position="582"/>
        <end position="613"/>
    </location>
</feature>
<evidence type="ECO:0000313" key="3">
    <source>
        <dbReference type="Proteomes" id="UP001526337"/>
    </source>
</evidence>
<organism evidence="2 3">
    <name type="scientific">Gluconacetobacter entanii</name>
    <dbReference type="NCBI Taxonomy" id="108528"/>
    <lineage>
        <taxon>Bacteria</taxon>
        <taxon>Pseudomonadati</taxon>
        <taxon>Pseudomonadota</taxon>
        <taxon>Alphaproteobacteria</taxon>
        <taxon>Acetobacterales</taxon>
        <taxon>Acetobacteraceae</taxon>
        <taxon>Gluconacetobacter</taxon>
    </lineage>
</organism>
<gene>
    <name evidence="2" type="ORF">NO263_08055</name>
</gene>
<dbReference type="InterPro" id="IPR050767">
    <property type="entry name" value="Sel1_AlgK"/>
</dbReference>
<dbReference type="InterPro" id="IPR006597">
    <property type="entry name" value="Sel1-like"/>
</dbReference>